<dbReference type="EnsemblMetazoa" id="CJA17305a.1">
    <property type="protein sequence ID" value="CJA17305a.1"/>
    <property type="gene ID" value="WBGene00136509"/>
</dbReference>
<dbReference type="Proteomes" id="UP000005237">
    <property type="component" value="Unassembled WGS sequence"/>
</dbReference>
<evidence type="ECO:0000313" key="1">
    <source>
        <dbReference type="EnsemblMetazoa" id="CJA17305a.1"/>
    </source>
</evidence>
<sequence length="201" mass="22566">MSAIIVSKSKREKTAGMSEYAAFLLVELYIRDSKLYHSRLESGSKRSKTPRQQCLEEWQKELSAIGCERTTEQIHQRMKGDIITTKARLAAEEAEKSKTGGVDAENFPKLDLARTKLYEHLSSSHEVEGVIGGIESDFSDEILNLQKSVLVVKLENAKIKQETLIIERETADILRQIAYVEAERLGISTLSRSSIPSSSKH</sequence>
<proteinExistence type="predicted"/>
<keyword evidence="2" id="KW-1185">Reference proteome</keyword>
<protein>
    <submittedName>
        <fullName evidence="1">Uncharacterized protein</fullName>
    </submittedName>
</protein>
<name>A0A8R1DZK6_CAEJA</name>
<evidence type="ECO:0000313" key="2">
    <source>
        <dbReference type="Proteomes" id="UP000005237"/>
    </source>
</evidence>
<organism evidence="1 2">
    <name type="scientific">Caenorhabditis japonica</name>
    <dbReference type="NCBI Taxonomy" id="281687"/>
    <lineage>
        <taxon>Eukaryota</taxon>
        <taxon>Metazoa</taxon>
        <taxon>Ecdysozoa</taxon>
        <taxon>Nematoda</taxon>
        <taxon>Chromadorea</taxon>
        <taxon>Rhabditida</taxon>
        <taxon>Rhabditina</taxon>
        <taxon>Rhabditomorpha</taxon>
        <taxon>Rhabditoidea</taxon>
        <taxon>Rhabditidae</taxon>
        <taxon>Peloderinae</taxon>
        <taxon>Caenorhabditis</taxon>
    </lineage>
</organism>
<reference evidence="2" key="1">
    <citation type="submission" date="2010-08" db="EMBL/GenBank/DDBJ databases">
        <authorList>
            <consortium name="Caenorhabditis japonica Sequencing Consortium"/>
            <person name="Wilson R.K."/>
        </authorList>
    </citation>
    <scope>NUCLEOTIDE SEQUENCE [LARGE SCALE GENOMIC DNA]</scope>
    <source>
        <strain evidence="2">DF5081</strain>
    </source>
</reference>
<dbReference type="AlphaFoldDB" id="A0A8R1DZK6"/>
<accession>A0A8R1DZK6</accession>
<reference evidence="1" key="2">
    <citation type="submission" date="2022-06" db="UniProtKB">
        <authorList>
            <consortium name="EnsemblMetazoa"/>
        </authorList>
    </citation>
    <scope>IDENTIFICATION</scope>
    <source>
        <strain evidence="1">DF5081</strain>
    </source>
</reference>
<dbReference type="OMA" id="CERTTEQ"/>